<evidence type="ECO:0000256" key="2">
    <source>
        <dbReference type="SAM" id="SignalP"/>
    </source>
</evidence>
<name>E0XWA9_9CHLR</name>
<dbReference type="EMBL" id="GU474897">
    <property type="protein sequence ID" value="ADI18700.1"/>
    <property type="molecule type" value="Genomic_DNA"/>
</dbReference>
<evidence type="ECO:0000313" key="3">
    <source>
        <dbReference type="EMBL" id="ADI18700.1"/>
    </source>
</evidence>
<reference evidence="3" key="1">
    <citation type="journal article" date="2011" name="Environ. Microbiol.">
        <title>Time-series analyses of Monterey Bay coastal microbial picoplankton using a 'genome proxy' microarray.</title>
        <authorList>
            <person name="Rich V.I."/>
            <person name="Pham V.D."/>
            <person name="Eppley J."/>
            <person name="Shi Y."/>
            <person name="DeLong E.F."/>
        </authorList>
    </citation>
    <scope>NUCLEOTIDE SEQUENCE</scope>
</reference>
<feature type="compositionally biased region" description="Low complexity" evidence="1">
    <location>
        <begin position="26"/>
        <end position="42"/>
    </location>
</feature>
<keyword evidence="2" id="KW-0732">Signal</keyword>
<protein>
    <submittedName>
        <fullName evidence="3">Uncharacterized protein</fullName>
    </submittedName>
</protein>
<feature type="chain" id="PRO_5003143044" evidence="2">
    <location>
        <begin position="21"/>
        <end position="340"/>
    </location>
</feature>
<sequence>MATWVAVFILAACSTQTAPATDVPQPTAEPTAAPTSTPASTPVPYGDFAGAEIPPADPERLAQLTKILSLVPEGFSSAVYLDIDFLRSNESLGAIINPEVLGLDVALPSIATGLVSRLAVAADFQTRSVVTPFQSDFAIADMLRLAGGFGLQLGGDGPTTYEGHDVWGINVLGTVLAMATADATTGVAASGQSITPAEATALVKGSLDGFDGRSGSILDAPGLSALLANVPSGFAAGVLSQCETLPLFHDVQGLAGCTGVVVSADILPGDLVVFHGLIGFTGEGVALAALRQAAEALESEKELQGSEDLGSRQEDGNVRVRVIVDVAKFAEVFRLFTPGN</sequence>
<organism evidence="3">
    <name type="scientific">uncultured Chloroflexi bacterium HF4000_28F02</name>
    <dbReference type="NCBI Taxonomy" id="710739"/>
    <lineage>
        <taxon>Bacteria</taxon>
        <taxon>Bacillati</taxon>
        <taxon>Chloroflexota</taxon>
        <taxon>environmental samples</taxon>
    </lineage>
</organism>
<feature type="region of interest" description="Disordered" evidence="1">
    <location>
        <begin position="19"/>
        <end position="49"/>
    </location>
</feature>
<proteinExistence type="predicted"/>
<accession>E0XWA9</accession>
<feature type="signal peptide" evidence="2">
    <location>
        <begin position="1"/>
        <end position="20"/>
    </location>
</feature>
<evidence type="ECO:0000256" key="1">
    <source>
        <dbReference type="SAM" id="MobiDB-lite"/>
    </source>
</evidence>
<dbReference type="AlphaFoldDB" id="E0XWA9"/>